<protein>
    <recommendedName>
        <fullName evidence="5">Extracellular solute-binding protein</fullName>
    </recommendedName>
</protein>
<dbReference type="PANTHER" id="PTHR43649:SF29">
    <property type="entry name" value="OSMOPROTECTIVE COMPOUNDS-BINDING PROTEIN GGTB"/>
    <property type="match status" value="1"/>
</dbReference>
<evidence type="ECO:0000313" key="4">
    <source>
        <dbReference type="Proteomes" id="UP001500622"/>
    </source>
</evidence>
<evidence type="ECO:0000256" key="2">
    <source>
        <dbReference type="ARBA" id="ARBA00022448"/>
    </source>
</evidence>
<dbReference type="EMBL" id="BAABGN010000015">
    <property type="protein sequence ID" value="GAA4433564.1"/>
    <property type="molecule type" value="Genomic_DNA"/>
</dbReference>
<reference evidence="4" key="1">
    <citation type="journal article" date="2019" name="Int. J. Syst. Evol. Microbiol.">
        <title>The Global Catalogue of Microorganisms (GCM) 10K type strain sequencing project: providing services to taxonomists for standard genome sequencing and annotation.</title>
        <authorList>
            <consortium name="The Broad Institute Genomics Platform"/>
            <consortium name="The Broad Institute Genome Sequencing Center for Infectious Disease"/>
            <person name="Wu L."/>
            <person name="Ma J."/>
        </authorList>
    </citation>
    <scope>NUCLEOTIDE SEQUENCE [LARGE SCALE GENOMIC DNA]</scope>
    <source>
        <strain evidence="4">JCM 17810</strain>
    </source>
</reference>
<organism evidence="3 4">
    <name type="scientific">Georgenia halophila</name>
    <dbReference type="NCBI Taxonomy" id="620889"/>
    <lineage>
        <taxon>Bacteria</taxon>
        <taxon>Bacillati</taxon>
        <taxon>Actinomycetota</taxon>
        <taxon>Actinomycetes</taxon>
        <taxon>Micrococcales</taxon>
        <taxon>Bogoriellaceae</taxon>
        <taxon>Georgenia</taxon>
    </lineage>
</organism>
<dbReference type="InterPro" id="IPR050490">
    <property type="entry name" value="Bact_solute-bd_prot1"/>
</dbReference>
<comment type="caution">
    <text evidence="3">The sequence shown here is derived from an EMBL/GenBank/DDBJ whole genome shotgun (WGS) entry which is preliminary data.</text>
</comment>
<dbReference type="SUPFAM" id="SSF53850">
    <property type="entry name" value="Periplasmic binding protein-like II"/>
    <property type="match status" value="1"/>
</dbReference>
<dbReference type="Pfam" id="PF01547">
    <property type="entry name" value="SBP_bac_1"/>
    <property type="match status" value="1"/>
</dbReference>
<keyword evidence="4" id="KW-1185">Reference proteome</keyword>
<name>A0ABP8LSG9_9MICO</name>
<sequence>MPYQYNIEGIWYNKQIFGDEGIEEPQTWDELVAAAEKLQSAGVMPMTTAGADGWPVTRILGMYIFRNVGPDAMTAIRDGEAKLTDPEYLAGAQALADFAAAGHFGEGFSSRDGDASSNLFLTGEAAMTYDGSWLLGAINDPERNQIGQENVGFMPFPAVEGGEGSVEQYPANAGAPMVFSSEKFGPDAASWAACIAENYGAQALQDAGVISGFKVNEEVTDISPNTAEIQETITEIDETLLWFEAHFDPKSNSLASTNITLLTTGQMSPEAYMQDLQGSIDAAG</sequence>
<dbReference type="InterPro" id="IPR006059">
    <property type="entry name" value="SBP"/>
</dbReference>
<accession>A0ABP8LSG9</accession>
<dbReference type="Proteomes" id="UP001500622">
    <property type="component" value="Unassembled WGS sequence"/>
</dbReference>
<evidence type="ECO:0000313" key="3">
    <source>
        <dbReference type="EMBL" id="GAA4433564.1"/>
    </source>
</evidence>
<evidence type="ECO:0008006" key="5">
    <source>
        <dbReference type="Google" id="ProtNLM"/>
    </source>
</evidence>
<keyword evidence="2" id="KW-0813">Transport</keyword>
<proteinExistence type="inferred from homology"/>
<evidence type="ECO:0000256" key="1">
    <source>
        <dbReference type="ARBA" id="ARBA00008520"/>
    </source>
</evidence>
<comment type="similarity">
    <text evidence="1">Belongs to the bacterial solute-binding protein 1 family.</text>
</comment>
<dbReference type="Gene3D" id="3.40.190.10">
    <property type="entry name" value="Periplasmic binding protein-like II"/>
    <property type="match status" value="1"/>
</dbReference>
<dbReference type="PANTHER" id="PTHR43649">
    <property type="entry name" value="ARABINOSE-BINDING PROTEIN-RELATED"/>
    <property type="match status" value="1"/>
</dbReference>
<gene>
    <name evidence="3" type="ORF">GCM10023169_40570</name>
</gene>